<dbReference type="PANTHER" id="PTHR13617:SF14">
    <property type="entry name" value="PROTEIN ABHD18"/>
    <property type="match status" value="1"/>
</dbReference>
<feature type="transmembrane region" description="Helical" evidence="1">
    <location>
        <begin position="48"/>
        <end position="73"/>
    </location>
</feature>
<sequence>MGERQREKSNLDDSAVLESITSQWWSFSSLVPLLTGALWLWLAAHGGLAGVLLGAVPGALLLGTGLSGLLWAVESRTFQFMALASVLGAILSLPAILLIGPLAALVLGVGSAASFLAAGYLALGQHRCPSSVPAPDTGPNLAARAAVNELMLCGLILTSWPVAVGPTAVRVQREATEAYSLFEEKGWFSEPATYHRDPPPLEDPEIEKMKQKGREIECLTFDSLYEPHENEPGRERWLSYKRNPTARAWILRHPGEQRPWLICVHGIRMGTLNKSMIRFQPEYLHEELGLNLIMPVLPMHGPRDTGGLISGERTLSGDVMDTLHTGAQAMWDFRRLVWWLRACEGAPAIGALGHSLGGYAVSLLASLEEDLDCVVAGNPAIDPSHLFWANALAVATHSLSAEGIREETFQALLRPVSPLALEPVVPHERRGIFAGVIDRVVPPVQAHSLWRHWDEPRIGWYQGAHQRFIRASEGRKVLEETLSAAGMLQNGESSSQK</sequence>
<dbReference type="AlphaFoldDB" id="A0A6J4QK08"/>
<gene>
    <name evidence="2" type="ORF">AVDCRST_MAG58-489</name>
</gene>
<proteinExistence type="predicted"/>
<keyword evidence="1" id="KW-0472">Membrane</keyword>
<feature type="transmembrane region" description="Helical" evidence="1">
    <location>
        <begin position="24"/>
        <end position="42"/>
    </location>
</feature>
<organism evidence="2">
    <name type="scientific">uncultured Rubrobacteraceae bacterium</name>
    <dbReference type="NCBI Taxonomy" id="349277"/>
    <lineage>
        <taxon>Bacteria</taxon>
        <taxon>Bacillati</taxon>
        <taxon>Actinomycetota</taxon>
        <taxon>Rubrobacteria</taxon>
        <taxon>Rubrobacterales</taxon>
        <taxon>Rubrobacteraceae</taxon>
        <taxon>environmental samples</taxon>
    </lineage>
</organism>
<keyword evidence="1" id="KW-1133">Transmembrane helix</keyword>
<accession>A0A6J4QK08</accession>
<dbReference type="SUPFAM" id="SSF53474">
    <property type="entry name" value="alpha/beta-Hydrolases"/>
    <property type="match status" value="1"/>
</dbReference>
<evidence type="ECO:0000313" key="2">
    <source>
        <dbReference type="EMBL" id="CAA9446637.1"/>
    </source>
</evidence>
<dbReference type="EMBL" id="CADCVF010000011">
    <property type="protein sequence ID" value="CAA9446637.1"/>
    <property type="molecule type" value="Genomic_DNA"/>
</dbReference>
<dbReference type="InterPro" id="IPR029058">
    <property type="entry name" value="AB_hydrolase_fold"/>
</dbReference>
<feature type="transmembrane region" description="Helical" evidence="1">
    <location>
        <begin position="80"/>
        <end position="99"/>
    </location>
</feature>
<name>A0A6J4QK08_9ACTN</name>
<dbReference type="Gene3D" id="3.40.50.1820">
    <property type="entry name" value="alpha/beta hydrolase"/>
    <property type="match status" value="1"/>
</dbReference>
<protein>
    <submittedName>
        <fullName evidence="2">Uncharacterized protein</fullName>
    </submittedName>
</protein>
<reference evidence="2" key="1">
    <citation type="submission" date="2020-02" db="EMBL/GenBank/DDBJ databases">
        <authorList>
            <person name="Meier V. D."/>
        </authorList>
    </citation>
    <scope>NUCLEOTIDE SEQUENCE</scope>
    <source>
        <strain evidence="2">AVDCRST_MAG58</strain>
    </source>
</reference>
<evidence type="ECO:0000256" key="1">
    <source>
        <dbReference type="SAM" id="Phobius"/>
    </source>
</evidence>
<keyword evidence="1" id="KW-0812">Transmembrane</keyword>
<dbReference type="PANTHER" id="PTHR13617">
    <property type="entry name" value="PROTEIN ABHD18"/>
    <property type="match status" value="1"/>
</dbReference>